<dbReference type="PIRSF" id="PIRSF000538">
    <property type="entry name" value="GlpK"/>
    <property type="match status" value="1"/>
</dbReference>
<dbReference type="PANTHER" id="PTHR43095">
    <property type="entry name" value="SUGAR KINASE"/>
    <property type="match status" value="1"/>
</dbReference>
<keyword evidence="3" id="KW-0418">Kinase</keyword>
<evidence type="ECO:0000256" key="1">
    <source>
        <dbReference type="ARBA" id="ARBA00009156"/>
    </source>
</evidence>
<evidence type="ECO:0000313" key="6">
    <source>
        <dbReference type="EMBL" id="MBP2475982.1"/>
    </source>
</evidence>
<sequence>MTGYLLGIDAGQTVTKAVLVDAATGRELAVGQARVPTSSPHPRWVERDMAEVWRGCVRAVRAVLTGVDAARVRAVGLCGHNDGCYPVDAALRPVRPAVLAMDSRAHEQVRHFQDTGVAEAALPLTGQSPFPASPSAVQSWLLAHEPESVARTRWMLFCKDWLRLCLTGEPATDPTEASASFTDVRTQAYSEAALALYGLAALAGKQPPILPSAAVAGRVTARAAGATGLPEGTPVATGAHDVDAGALGMGAVTPGAASIVMGTFSINQVVTDEVHLDHRWQARTFLHPGHWLAMSTSPASSSNLEWLVRTLCPEAATASAEAHGDPFAFVAAEVESSTRDDLPFYLPFLFGAPHPTPGPAASGTFLGLRGWHTRGDLLRALWEGVALNHRTHLHALREAFPFTTPARLSGGGTRSPAWTQLLSDTLELPLELTGGDEPGARGAALLAGIATGHFADLPEAAMTAEVVRVQEPREKGVARMRARAEEYRSAIAALGSWWRGRDS</sequence>
<evidence type="ECO:0000313" key="7">
    <source>
        <dbReference type="Proteomes" id="UP001519363"/>
    </source>
</evidence>
<dbReference type="InterPro" id="IPR018485">
    <property type="entry name" value="FGGY_C"/>
</dbReference>
<dbReference type="InterPro" id="IPR050406">
    <property type="entry name" value="FGGY_Carb_Kinase"/>
</dbReference>
<dbReference type="EMBL" id="JAGIOO010000001">
    <property type="protein sequence ID" value="MBP2475982.1"/>
    <property type="molecule type" value="Genomic_DNA"/>
</dbReference>
<dbReference type="Gene3D" id="3.30.420.40">
    <property type="match status" value="2"/>
</dbReference>
<dbReference type="InterPro" id="IPR043129">
    <property type="entry name" value="ATPase_NBD"/>
</dbReference>
<reference evidence="6 7" key="1">
    <citation type="submission" date="2021-03" db="EMBL/GenBank/DDBJ databases">
        <title>Sequencing the genomes of 1000 actinobacteria strains.</title>
        <authorList>
            <person name="Klenk H.-P."/>
        </authorList>
    </citation>
    <scope>NUCLEOTIDE SEQUENCE [LARGE SCALE GENOMIC DNA]</scope>
    <source>
        <strain evidence="6 7">DSM 44580</strain>
    </source>
</reference>
<dbReference type="InterPro" id="IPR000577">
    <property type="entry name" value="Carb_kinase_FGGY"/>
</dbReference>
<comment type="caution">
    <text evidence="6">The sequence shown here is derived from an EMBL/GenBank/DDBJ whole genome shotgun (WGS) entry which is preliminary data.</text>
</comment>
<feature type="domain" description="Carbohydrate kinase FGGY N-terminal" evidence="4">
    <location>
        <begin position="4"/>
        <end position="248"/>
    </location>
</feature>
<feature type="domain" description="Carbohydrate kinase FGGY C-terminal" evidence="5">
    <location>
        <begin position="258"/>
        <end position="450"/>
    </location>
</feature>
<name>A0ABS5AI82_9PSEU</name>
<dbReference type="Pfam" id="PF02782">
    <property type="entry name" value="FGGY_C"/>
    <property type="match status" value="1"/>
</dbReference>
<evidence type="ECO:0000259" key="4">
    <source>
        <dbReference type="Pfam" id="PF00370"/>
    </source>
</evidence>
<keyword evidence="2 6" id="KW-0808">Transferase</keyword>
<organism evidence="6 7">
    <name type="scientific">Crossiella equi</name>
    <dbReference type="NCBI Taxonomy" id="130796"/>
    <lineage>
        <taxon>Bacteria</taxon>
        <taxon>Bacillati</taxon>
        <taxon>Actinomycetota</taxon>
        <taxon>Actinomycetes</taxon>
        <taxon>Pseudonocardiales</taxon>
        <taxon>Pseudonocardiaceae</taxon>
        <taxon>Crossiella</taxon>
    </lineage>
</organism>
<accession>A0ABS5AI82</accession>
<dbReference type="Proteomes" id="UP001519363">
    <property type="component" value="Unassembled WGS sequence"/>
</dbReference>
<dbReference type="RefSeq" id="WP_086784283.1">
    <property type="nucleotide sequence ID" value="NZ_JAGIOO010000001.1"/>
</dbReference>
<dbReference type="GO" id="GO:0008744">
    <property type="term" value="F:L-xylulokinase activity"/>
    <property type="evidence" value="ECO:0007669"/>
    <property type="project" value="UniProtKB-EC"/>
</dbReference>
<dbReference type="PANTHER" id="PTHR43095:SF3">
    <property type="entry name" value="L-XYLULOSE_3-KETO-L-GULONATE KINASE"/>
    <property type="match status" value="1"/>
</dbReference>
<gene>
    <name evidence="6" type="ORF">JOF53_004854</name>
</gene>
<dbReference type="Pfam" id="PF00370">
    <property type="entry name" value="FGGY_N"/>
    <property type="match status" value="1"/>
</dbReference>
<dbReference type="SUPFAM" id="SSF53067">
    <property type="entry name" value="Actin-like ATPase domain"/>
    <property type="match status" value="2"/>
</dbReference>
<protein>
    <submittedName>
        <fullName evidence="6">L-xylulokinase</fullName>
        <ecNumber evidence="6">2.7.1.53</ecNumber>
    </submittedName>
</protein>
<proteinExistence type="inferred from homology"/>
<dbReference type="EC" id="2.7.1.53" evidence="6"/>
<evidence type="ECO:0000259" key="5">
    <source>
        <dbReference type="Pfam" id="PF02782"/>
    </source>
</evidence>
<evidence type="ECO:0000256" key="2">
    <source>
        <dbReference type="ARBA" id="ARBA00022679"/>
    </source>
</evidence>
<evidence type="ECO:0000256" key="3">
    <source>
        <dbReference type="ARBA" id="ARBA00022777"/>
    </source>
</evidence>
<keyword evidence="7" id="KW-1185">Reference proteome</keyword>
<dbReference type="InterPro" id="IPR018484">
    <property type="entry name" value="FGGY_N"/>
</dbReference>
<dbReference type="CDD" id="cd07802">
    <property type="entry name" value="ASKHA_NBD_FGGY_EcLyxK-like"/>
    <property type="match status" value="1"/>
</dbReference>
<comment type="similarity">
    <text evidence="1">Belongs to the FGGY kinase family.</text>
</comment>